<keyword evidence="1" id="KW-1133">Transmembrane helix</keyword>
<name>A0A345SU34_9ACTN</name>
<dbReference type="AlphaFoldDB" id="A0A345SU34"/>
<sequence>MASTPRDPRPGTPHSRGLARVTLACLVVVSVYSAVFEADPWLWFAWTALALITGAMLAMRL</sequence>
<dbReference type="Proteomes" id="UP000249340">
    <property type="component" value="Chromosome"/>
</dbReference>
<accession>A0A345SU34</accession>
<dbReference type="RefSeq" id="WP_111491755.1">
    <property type="nucleotide sequence ID" value="NZ_CP031264.1"/>
</dbReference>
<feature type="transmembrane region" description="Helical" evidence="1">
    <location>
        <begin position="41"/>
        <end position="59"/>
    </location>
</feature>
<evidence type="ECO:0000313" key="2">
    <source>
        <dbReference type="EMBL" id="AXI77239.1"/>
    </source>
</evidence>
<keyword evidence="1" id="KW-0812">Transmembrane</keyword>
<evidence type="ECO:0000313" key="3">
    <source>
        <dbReference type="Proteomes" id="UP000249340"/>
    </source>
</evidence>
<keyword evidence="1" id="KW-0472">Membrane</keyword>
<reference evidence="3" key="1">
    <citation type="submission" date="2018-07" db="EMBL/GenBank/DDBJ databases">
        <title>Streptacidiphilus bronchialis DSM 106435 chromosome.</title>
        <authorList>
            <person name="Batra D."/>
            <person name="Gulvik C.A."/>
        </authorList>
    </citation>
    <scope>NUCLEOTIDE SEQUENCE [LARGE SCALE GENOMIC DNA]</scope>
    <source>
        <strain evidence="3">DSM 106435</strain>
    </source>
</reference>
<proteinExistence type="predicted"/>
<keyword evidence="3" id="KW-1185">Reference proteome</keyword>
<dbReference type="EMBL" id="CP031264">
    <property type="protein sequence ID" value="AXI77239.1"/>
    <property type="molecule type" value="Genomic_DNA"/>
</dbReference>
<dbReference type="KEGG" id="stri:C7M71_007100"/>
<organism evidence="2 3">
    <name type="scientific">Peterkaempfera bronchialis</name>
    <dbReference type="NCBI Taxonomy" id="2126346"/>
    <lineage>
        <taxon>Bacteria</taxon>
        <taxon>Bacillati</taxon>
        <taxon>Actinomycetota</taxon>
        <taxon>Actinomycetes</taxon>
        <taxon>Kitasatosporales</taxon>
        <taxon>Streptomycetaceae</taxon>
        <taxon>Peterkaempfera</taxon>
    </lineage>
</organism>
<feature type="transmembrane region" description="Helical" evidence="1">
    <location>
        <begin position="17"/>
        <end position="35"/>
    </location>
</feature>
<protein>
    <submittedName>
        <fullName evidence="2">Uncharacterized protein</fullName>
    </submittedName>
</protein>
<gene>
    <name evidence="2" type="ORF">C7M71_007100</name>
</gene>
<evidence type="ECO:0000256" key="1">
    <source>
        <dbReference type="SAM" id="Phobius"/>
    </source>
</evidence>
<dbReference type="OrthoDB" id="4331295at2"/>